<feature type="domain" description="RRM Nup35-type" evidence="10">
    <location>
        <begin position="184"/>
        <end position="265"/>
    </location>
</feature>
<feature type="region of interest" description="Disordered" evidence="9">
    <location>
        <begin position="108"/>
        <end position="131"/>
    </location>
</feature>
<dbReference type="Pfam" id="PF05172">
    <property type="entry name" value="RRM_Nup35"/>
    <property type="match status" value="1"/>
</dbReference>
<feature type="compositionally biased region" description="Polar residues" evidence="9">
    <location>
        <begin position="1"/>
        <end position="14"/>
    </location>
</feature>
<proteinExistence type="predicted"/>
<feature type="compositionally biased region" description="Polar residues" evidence="9">
    <location>
        <begin position="119"/>
        <end position="131"/>
    </location>
</feature>
<dbReference type="GO" id="GO:0051028">
    <property type="term" value="P:mRNA transport"/>
    <property type="evidence" value="ECO:0007669"/>
    <property type="project" value="UniProtKB-UniRule"/>
</dbReference>
<keyword evidence="5" id="KW-0811">Translocation</keyword>
<dbReference type="SUPFAM" id="SSF54928">
    <property type="entry name" value="RNA-binding domain, RBD"/>
    <property type="match status" value="1"/>
</dbReference>
<sequence length="429" mass="44865">MHSSFTVAGMSTSGGAHHHHHHNPNLSTWGSTAGNPSSLSTSFSDSLSASRSHYQPGYLMSASQHSNPQQGSPRMDDAPIVQTKAKMNQGLVRPSEFGIDSMFESSRKRQTFADEDAPPTSSVNDIPNETYVDTTPGFQPKTSALGMPSLFQSRQQHRPQSSLAIAGTSGTPQHHHHNSSSHNHHQPIHIIVFGYPPDRYSVTVEYFQSLGDATEPTLNTEIINCFRIGYHDPGDAMRAVRKNGEILGGSWMIGVKWADPAQAEALFGNQASLLSRSANALPESSSNQPTAGTMAVDPPMTPIHHPQPHFGMHTPGATTPSVGTPIRLAPSTAAFKKSTIGGGGGASGAKAPQQQPQASSSLSNWSTAIPGGLGGTSGSSAGGVGSAWGSVAGVAPVDGNRGSGAVNRPNSSVQSKGVFGQVSDLIFGW</sequence>
<dbReference type="GO" id="GO:0006607">
    <property type="term" value="P:NLS-bearing protein import into nucleus"/>
    <property type="evidence" value="ECO:0007669"/>
    <property type="project" value="TreeGrafter"/>
</dbReference>
<evidence type="ECO:0000256" key="3">
    <source>
        <dbReference type="ARBA" id="ARBA00022816"/>
    </source>
</evidence>
<dbReference type="GO" id="GO:0005543">
    <property type="term" value="F:phospholipid binding"/>
    <property type="evidence" value="ECO:0007669"/>
    <property type="project" value="TreeGrafter"/>
</dbReference>
<dbReference type="Gene3D" id="3.30.70.330">
    <property type="match status" value="1"/>
</dbReference>
<dbReference type="GO" id="GO:0044615">
    <property type="term" value="C:nuclear pore nuclear basket"/>
    <property type="evidence" value="ECO:0007669"/>
    <property type="project" value="TreeGrafter"/>
</dbReference>
<dbReference type="PANTHER" id="PTHR21527:SF6">
    <property type="entry name" value="NUCLEOPORIN NUP35"/>
    <property type="match status" value="1"/>
</dbReference>
<keyword evidence="7 8" id="KW-0539">Nucleus</keyword>
<reference evidence="11 12" key="1">
    <citation type="submission" date="2014-02" db="EMBL/GenBank/DDBJ databases">
        <title>Transposable element dynamics among asymbiotic and ectomycorrhizal Amanita fungi.</title>
        <authorList>
            <consortium name="DOE Joint Genome Institute"/>
            <person name="Hess J."/>
            <person name="Skrede I."/>
            <person name="Wolfe B."/>
            <person name="LaButti K."/>
            <person name="Ohm R.A."/>
            <person name="Grigoriev I.V."/>
            <person name="Pringle A."/>
        </authorList>
    </citation>
    <scope>NUCLEOTIDE SEQUENCE [LARGE SCALE GENOMIC DNA]</scope>
    <source>
        <strain evidence="11 12">SKay4041</strain>
    </source>
</reference>
<feature type="compositionally biased region" description="Polar residues" evidence="9">
    <location>
        <begin position="24"/>
        <end position="36"/>
    </location>
</feature>
<dbReference type="GO" id="GO:0006999">
    <property type="term" value="P:nuclear pore organization"/>
    <property type="evidence" value="ECO:0007669"/>
    <property type="project" value="TreeGrafter"/>
</dbReference>
<organism evidence="11 12">
    <name type="scientific">Amanita thiersii Skay4041</name>
    <dbReference type="NCBI Taxonomy" id="703135"/>
    <lineage>
        <taxon>Eukaryota</taxon>
        <taxon>Fungi</taxon>
        <taxon>Dikarya</taxon>
        <taxon>Basidiomycota</taxon>
        <taxon>Agaricomycotina</taxon>
        <taxon>Agaricomycetes</taxon>
        <taxon>Agaricomycetidae</taxon>
        <taxon>Agaricales</taxon>
        <taxon>Pluteineae</taxon>
        <taxon>Amanitaceae</taxon>
        <taxon>Amanita</taxon>
    </lineage>
</organism>
<dbReference type="InterPro" id="IPR007846">
    <property type="entry name" value="RRM_NUP35_dom"/>
</dbReference>
<evidence type="ECO:0000259" key="10">
    <source>
        <dbReference type="PROSITE" id="PS51472"/>
    </source>
</evidence>
<feature type="region of interest" description="Disordered" evidence="9">
    <location>
        <begin position="1"/>
        <end position="50"/>
    </location>
</feature>
<keyword evidence="2 8" id="KW-0813">Transport</keyword>
<feature type="region of interest" description="Disordered" evidence="9">
    <location>
        <begin position="302"/>
        <end position="383"/>
    </location>
</feature>
<dbReference type="InterPro" id="IPR035979">
    <property type="entry name" value="RBD_domain_sf"/>
</dbReference>
<evidence type="ECO:0000256" key="6">
    <source>
        <dbReference type="ARBA" id="ARBA00023132"/>
    </source>
</evidence>
<protein>
    <recommendedName>
        <fullName evidence="10">RRM Nup35-type domain-containing protein</fullName>
    </recommendedName>
</protein>
<dbReference type="EMBL" id="KZ302340">
    <property type="protein sequence ID" value="PFH45556.1"/>
    <property type="molecule type" value="Genomic_DNA"/>
</dbReference>
<evidence type="ECO:0000256" key="9">
    <source>
        <dbReference type="SAM" id="MobiDB-lite"/>
    </source>
</evidence>
<dbReference type="GO" id="GO:0044613">
    <property type="term" value="C:nuclear pore central transport channel"/>
    <property type="evidence" value="ECO:0007669"/>
    <property type="project" value="TreeGrafter"/>
</dbReference>
<feature type="compositionally biased region" description="Polar residues" evidence="9">
    <location>
        <begin position="153"/>
        <end position="171"/>
    </location>
</feature>
<keyword evidence="3 8" id="KW-0509">mRNA transport</keyword>
<comment type="subcellular location">
    <subcellularLocation>
        <location evidence="1">Nucleus</location>
        <location evidence="1">Nuclear pore complex</location>
    </subcellularLocation>
</comment>
<feature type="compositionally biased region" description="Basic residues" evidence="9">
    <location>
        <begin position="173"/>
        <end position="185"/>
    </location>
</feature>
<dbReference type="AlphaFoldDB" id="A0A2A9NCQ3"/>
<accession>A0A2A9NCQ3</accession>
<name>A0A2A9NCQ3_9AGAR</name>
<dbReference type="GO" id="GO:0003676">
    <property type="term" value="F:nucleic acid binding"/>
    <property type="evidence" value="ECO:0007669"/>
    <property type="project" value="InterPro"/>
</dbReference>
<dbReference type="PANTHER" id="PTHR21527">
    <property type="entry name" value="NUCLEOPORIN NUP35"/>
    <property type="match status" value="1"/>
</dbReference>
<dbReference type="Proteomes" id="UP000242287">
    <property type="component" value="Unassembled WGS sequence"/>
</dbReference>
<dbReference type="GO" id="GO:0017056">
    <property type="term" value="F:structural constituent of nuclear pore"/>
    <property type="evidence" value="ECO:0007669"/>
    <property type="project" value="TreeGrafter"/>
</dbReference>
<evidence type="ECO:0000313" key="11">
    <source>
        <dbReference type="EMBL" id="PFH45556.1"/>
    </source>
</evidence>
<keyword evidence="12" id="KW-1185">Reference proteome</keyword>
<feature type="compositionally biased region" description="Low complexity" evidence="9">
    <location>
        <begin position="37"/>
        <end position="50"/>
    </location>
</feature>
<evidence type="ECO:0000256" key="1">
    <source>
        <dbReference type="ARBA" id="ARBA00004567"/>
    </source>
</evidence>
<evidence type="ECO:0000256" key="2">
    <source>
        <dbReference type="ARBA" id="ARBA00022448"/>
    </source>
</evidence>
<feature type="compositionally biased region" description="Low complexity" evidence="9">
    <location>
        <begin position="348"/>
        <end position="361"/>
    </location>
</feature>
<gene>
    <name evidence="11" type="ORF">AMATHDRAFT_71563</name>
</gene>
<evidence type="ECO:0000256" key="5">
    <source>
        <dbReference type="ARBA" id="ARBA00023010"/>
    </source>
</evidence>
<keyword evidence="4" id="KW-0653">Protein transport</keyword>
<dbReference type="PROSITE" id="PS51472">
    <property type="entry name" value="RRM_NUP35"/>
    <property type="match status" value="1"/>
</dbReference>
<feature type="compositionally biased region" description="Gly residues" evidence="9">
    <location>
        <begin position="371"/>
        <end position="383"/>
    </location>
</feature>
<evidence type="ECO:0000256" key="7">
    <source>
        <dbReference type="ARBA" id="ARBA00023242"/>
    </source>
</evidence>
<dbReference type="STRING" id="703135.A0A2A9NCQ3"/>
<evidence type="ECO:0000256" key="4">
    <source>
        <dbReference type="ARBA" id="ARBA00022927"/>
    </source>
</evidence>
<evidence type="ECO:0000256" key="8">
    <source>
        <dbReference type="PROSITE-ProRule" id="PRU00804"/>
    </source>
</evidence>
<keyword evidence="6 8" id="KW-0906">Nuclear pore complex</keyword>
<dbReference type="OrthoDB" id="3365060at2759"/>
<feature type="region of interest" description="Disordered" evidence="9">
    <location>
        <begin position="153"/>
        <end position="185"/>
    </location>
</feature>
<dbReference type="InterPro" id="IPR012677">
    <property type="entry name" value="Nucleotide-bd_a/b_plait_sf"/>
</dbReference>
<evidence type="ECO:0000313" key="12">
    <source>
        <dbReference type="Proteomes" id="UP000242287"/>
    </source>
</evidence>